<dbReference type="PANTHER" id="PTHR12311">
    <property type="entry name" value="ACTIVATOR OF BASAL TRANSCRIPTION 1"/>
    <property type="match status" value="1"/>
</dbReference>
<dbReference type="STRING" id="1450539.A0A318Z538"/>
<dbReference type="InterPro" id="IPR012677">
    <property type="entry name" value="Nucleotide-bd_a/b_plait_sf"/>
</dbReference>
<feature type="domain" description="RRM" evidence="5">
    <location>
        <begin position="144"/>
        <end position="223"/>
    </location>
</feature>
<keyword evidence="7" id="KW-1185">Reference proteome</keyword>
<name>A0A318Z538_9EURO</name>
<proteinExistence type="predicted"/>
<sequence length="359" mass="40050">MTSRKRNDPFDLGVSDDSDEDKGYDSAADEEKGKGPRSAKRRRVVNDLHGLESEDEDYESGSDSEGEGVKGKGKTSSAAGSRRRAQPTTSDDEEEEEEEHATASAAAASTTRTASATAAATSAPTKKQTTTKPILKKDKKNKTGVIYLSSLPPHLKPFALKNIIESRGFGPITRVFLTPETKKRHATNKRRKAYADGWLEFASKKTAKICAETLNGNIIGGKKGGFYHDDILNLKYLKGFKWNDLQEQISRERSEREARQRAEDSKARKEDKVFLEGVERGKVLDGIRKKNEEKERRKLVKSDDGAKVEGAAAEQTKKHDDLKIRRVFRQNEVKMGRDKSTEEFQDLGADTKRVLGKIF</sequence>
<dbReference type="InterPro" id="IPR000504">
    <property type="entry name" value="RRM_dom"/>
</dbReference>
<feature type="compositionally biased region" description="Acidic residues" evidence="4">
    <location>
        <begin position="90"/>
        <end position="99"/>
    </location>
</feature>
<keyword evidence="3" id="KW-0694">RNA-binding</keyword>
<evidence type="ECO:0000256" key="1">
    <source>
        <dbReference type="ARBA" id="ARBA00013906"/>
    </source>
</evidence>
<dbReference type="GO" id="GO:0000447">
    <property type="term" value="P:endonucleolytic cleavage in ITS1 to separate SSU-rRNA from 5.8S rRNA and LSU-rRNA from tricistronic rRNA transcript (SSU-rRNA, 5.8S rRNA, LSU-rRNA)"/>
    <property type="evidence" value="ECO:0007669"/>
    <property type="project" value="TreeGrafter"/>
</dbReference>
<dbReference type="SUPFAM" id="SSF54928">
    <property type="entry name" value="RNA-binding domain, RBD"/>
    <property type="match status" value="1"/>
</dbReference>
<dbReference type="Proteomes" id="UP000248349">
    <property type="component" value="Unassembled WGS sequence"/>
</dbReference>
<feature type="region of interest" description="Disordered" evidence="4">
    <location>
        <begin position="1"/>
        <end position="136"/>
    </location>
</feature>
<feature type="compositionally biased region" description="Acidic residues" evidence="4">
    <location>
        <begin position="53"/>
        <end position="66"/>
    </location>
</feature>
<dbReference type="GO" id="GO:0000472">
    <property type="term" value="P:endonucleolytic cleavage to generate mature 5'-end of SSU-rRNA from (SSU-rRNA, 5.8S rRNA, LSU-rRNA)"/>
    <property type="evidence" value="ECO:0007669"/>
    <property type="project" value="TreeGrafter"/>
</dbReference>
<feature type="compositionally biased region" description="Low complexity" evidence="4">
    <location>
        <begin position="102"/>
        <end position="131"/>
    </location>
</feature>
<protein>
    <recommendedName>
        <fullName evidence="1">Pre-rRNA-processing protein ESF2</fullName>
    </recommendedName>
    <alternativeName>
        <fullName evidence="2">Pre-rRNA-processing protein esf2</fullName>
    </alternativeName>
</protein>
<dbReference type="PROSITE" id="PS50102">
    <property type="entry name" value="RRM"/>
    <property type="match status" value="1"/>
</dbReference>
<dbReference type="InterPro" id="IPR039119">
    <property type="entry name" value="ABT1/Esf2"/>
</dbReference>
<dbReference type="PANTHER" id="PTHR12311:SF7">
    <property type="entry name" value="ACTIVATOR OF BASAL TRANSCRIPTION 1"/>
    <property type="match status" value="1"/>
</dbReference>
<dbReference type="OrthoDB" id="287393at2759"/>
<accession>A0A318Z538</accession>
<dbReference type="GO" id="GO:0003723">
    <property type="term" value="F:RNA binding"/>
    <property type="evidence" value="ECO:0007669"/>
    <property type="project" value="UniProtKB-UniRule"/>
</dbReference>
<evidence type="ECO:0000256" key="4">
    <source>
        <dbReference type="SAM" id="MobiDB-lite"/>
    </source>
</evidence>
<reference evidence="6 7" key="1">
    <citation type="submission" date="2016-12" db="EMBL/GenBank/DDBJ databases">
        <title>The genomes of Aspergillus section Nigri reveals drivers in fungal speciation.</title>
        <authorList>
            <consortium name="DOE Joint Genome Institute"/>
            <person name="Vesth T.C."/>
            <person name="Nybo J."/>
            <person name="Theobald S."/>
            <person name="Brandl J."/>
            <person name="Frisvad J.C."/>
            <person name="Nielsen K.F."/>
            <person name="Lyhne E.K."/>
            <person name="Kogle M.E."/>
            <person name="Kuo A."/>
            <person name="Riley R."/>
            <person name="Clum A."/>
            <person name="Nolan M."/>
            <person name="Lipzen A."/>
            <person name="Salamov A."/>
            <person name="Henrissat B."/>
            <person name="Wiebenga A."/>
            <person name="De Vries R.P."/>
            <person name="Grigoriev I.V."/>
            <person name="Mortensen U.H."/>
            <person name="Andersen M.R."/>
            <person name="Baker S.E."/>
        </authorList>
    </citation>
    <scope>NUCLEOTIDE SEQUENCE [LARGE SCALE GENOMIC DNA]</scope>
    <source>
        <strain evidence="6 7">JOP 1030-1</strain>
    </source>
</reference>
<dbReference type="GO" id="GO:0000480">
    <property type="term" value="P:endonucleolytic cleavage in 5'-ETS of tricistronic rRNA transcript (SSU-rRNA, 5.8S rRNA, LSU-rRNA)"/>
    <property type="evidence" value="ECO:0007669"/>
    <property type="project" value="TreeGrafter"/>
</dbReference>
<feature type="region of interest" description="Disordered" evidence="4">
    <location>
        <begin position="294"/>
        <end position="317"/>
    </location>
</feature>
<feature type="compositionally biased region" description="Basic and acidic residues" evidence="4">
    <location>
        <begin position="21"/>
        <end position="34"/>
    </location>
</feature>
<dbReference type="EMBL" id="KZ821262">
    <property type="protein sequence ID" value="PYH41564.1"/>
    <property type="molecule type" value="Genomic_DNA"/>
</dbReference>
<dbReference type="InterPro" id="IPR035979">
    <property type="entry name" value="RBD_domain_sf"/>
</dbReference>
<gene>
    <name evidence="6" type="ORF">BP01DRAFT_360216</name>
</gene>
<organism evidence="6 7">
    <name type="scientific">Aspergillus saccharolyticus JOP 1030-1</name>
    <dbReference type="NCBI Taxonomy" id="1450539"/>
    <lineage>
        <taxon>Eukaryota</taxon>
        <taxon>Fungi</taxon>
        <taxon>Dikarya</taxon>
        <taxon>Ascomycota</taxon>
        <taxon>Pezizomycotina</taxon>
        <taxon>Eurotiomycetes</taxon>
        <taxon>Eurotiomycetidae</taxon>
        <taxon>Eurotiales</taxon>
        <taxon>Aspergillaceae</taxon>
        <taxon>Aspergillus</taxon>
        <taxon>Aspergillus subgen. Circumdati</taxon>
    </lineage>
</organism>
<evidence type="ECO:0000256" key="2">
    <source>
        <dbReference type="ARBA" id="ARBA00021800"/>
    </source>
</evidence>
<dbReference type="AlphaFoldDB" id="A0A318Z538"/>
<dbReference type="GeneID" id="37077095"/>
<evidence type="ECO:0000259" key="5">
    <source>
        <dbReference type="PROSITE" id="PS50102"/>
    </source>
</evidence>
<evidence type="ECO:0000256" key="3">
    <source>
        <dbReference type="PROSITE-ProRule" id="PRU00176"/>
    </source>
</evidence>
<dbReference type="GO" id="GO:0005730">
    <property type="term" value="C:nucleolus"/>
    <property type="evidence" value="ECO:0007669"/>
    <property type="project" value="TreeGrafter"/>
</dbReference>
<dbReference type="Gene3D" id="3.30.70.330">
    <property type="match status" value="1"/>
</dbReference>
<dbReference type="RefSeq" id="XP_025427546.1">
    <property type="nucleotide sequence ID" value="XM_025575867.1"/>
</dbReference>
<dbReference type="GO" id="GO:0034462">
    <property type="term" value="P:small-subunit processome assembly"/>
    <property type="evidence" value="ECO:0007669"/>
    <property type="project" value="TreeGrafter"/>
</dbReference>
<evidence type="ECO:0000313" key="6">
    <source>
        <dbReference type="EMBL" id="PYH41564.1"/>
    </source>
</evidence>
<evidence type="ECO:0000313" key="7">
    <source>
        <dbReference type="Proteomes" id="UP000248349"/>
    </source>
</evidence>
<feature type="compositionally biased region" description="Basic and acidic residues" evidence="4">
    <location>
        <begin position="294"/>
        <end position="307"/>
    </location>
</feature>